<dbReference type="RefSeq" id="WP_087070076.1">
    <property type="nucleotide sequence ID" value="NZ_CAUPFC010000012.1"/>
</dbReference>
<evidence type="ECO:0000313" key="1">
    <source>
        <dbReference type="EMBL" id="MDY5141188.1"/>
    </source>
</evidence>
<evidence type="ECO:0000313" key="4">
    <source>
        <dbReference type="Proteomes" id="UP001288320"/>
    </source>
</evidence>
<organism evidence="1 4">
    <name type="scientific">Actinotignum timonense</name>
    <dbReference type="NCBI Taxonomy" id="1870995"/>
    <lineage>
        <taxon>Bacteria</taxon>
        <taxon>Bacillati</taxon>
        <taxon>Actinomycetota</taxon>
        <taxon>Actinomycetes</taxon>
        <taxon>Actinomycetales</taxon>
        <taxon>Actinomycetaceae</taxon>
        <taxon>Actinotignum</taxon>
    </lineage>
</organism>
<dbReference type="EMBL" id="JAWNFY010000017">
    <property type="protein sequence ID" value="MDY5146708.1"/>
    <property type="molecule type" value="Genomic_DNA"/>
</dbReference>
<protein>
    <submittedName>
        <fullName evidence="1">Transcriptional regulator</fullName>
    </submittedName>
</protein>
<dbReference type="GeneID" id="92813361"/>
<proteinExistence type="predicted"/>
<dbReference type="EMBL" id="JAWNFV010000017">
    <property type="protein sequence ID" value="MDY5141188.1"/>
    <property type="molecule type" value="Genomic_DNA"/>
</dbReference>
<evidence type="ECO:0000313" key="3">
    <source>
        <dbReference type="Proteomes" id="UP001284901"/>
    </source>
</evidence>
<name>A0AAW9HQU2_9ACTO</name>
<dbReference type="AlphaFoldDB" id="A0AAW9HQU2"/>
<accession>A0AAW9HQU2</accession>
<dbReference type="Proteomes" id="UP001288320">
    <property type="component" value="Unassembled WGS sequence"/>
</dbReference>
<gene>
    <name evidence="1" type="ORF">R6G74_07715</name>
    <name evidence="2" type="ORF">R6P33_06735</name>
</gene>
<evidence type="ECO:0000313" key="2">
    <source>
        <dbReference type="EMBL" id="MDY5146708.1"/>
    </source>
</evidence>
<comment type="caution">
    <text evidence="1">The sequence shown here is derived from an EMBL/GenBank/DDBJ whole genome shotgun (WGS) entry which is preliminary data.</text>
</comment>
<dbReference type="Proteomes" id="UP001284901">
    <property type="component" value="Unassembled WGS sequence"/>
</dbReference>
<sequence length="71" mass="7746">MTTLNTTVARDGHWWVAEFALNGKEYGTQACRLDQIEEMAKDAAALITGDPLDSFAVNVTVDTPVFAEDRG</sequence>
<keyword evidence="3" id="KW-1185">Reference proteome</keyword>
<reference evidence="1 3" key="1">
    <citation type="submission" date="2023-10" db="EMBL/GenBank/DDBJ databases">
        <title>Whole Genome based description of the genera Actinobaculum and Actinotignum reveals a complex phylogenetic relationship within the species included in the genus Actinotignum.</title>
        <authorList>
            <person name="Jensen C.S."/>
            <person name="Dargis R."/>
            <person name="Kemp M."/>
            <person name="Christensen J.J."/>
        </authorList>
    </citation>
    <scope>NUCLEOTIDE SEQUENCE</scope>
    <source>
        <strain evidence="2 3">SLA_B089</strain>
        <strain evidence="1">SLA_B245</strain>
    </source>
</reference>